<proteinExistence type="predicted"/>
<evidence type="ECO:0000313" key="3">
    <source>
        <dbReference type="Proteomes" id="UP000551127"/>
    </source>
</evidence>
<dbReference type="AlphaFoldDB" id="A0A7K4YYM4"/>
<evidence type="ECO:0000256" key="1">
    <source>
        <dbReference type="ARBA" id="ARBA00023157"/>
    </source>
</evidence>
<dbReference type="EMBL" id="VYZL01004631">
    <property type="protein sequence ID" value="NWR64179.1"/>
    <property type="molecule type" value="Genomic_DNA"/>
</dbReference>
<dbReference type="Proteomes" id="UP000551127">
    <property type="component" value="Unassembled WGS sequence"/>
</dbReference>
<comment type="caution">
    <text evidence="2">The sequence shown here is derived from an EMBL/GenBank/DDBJ whole genome shotgun (WGS) entry which is preliminary data.</text>
</comment>
<reference evidence="2 3" key="1">
    <citation type="submission" date="2019-09" db="EMBL/GenBank/DDBJ databases">
        <title>Bird 10,000 Genomes (B10K) Project - Family phase.</title>
        <authorList>
            <person name="Zhang G."/>
        </authorList>
    </citation>
    <scope>NUCLEOTIDE SEQUENCE [LARGE SCALE GENOMIC DNA]</scope>
    <source>
        <strain evidence="2">B10K-DU-012-80</strain>
    </source>
</reference>
<organism evidence="2 3">
    <name type="scientific">Bucorvus abyssinicus</name>
    <name type="common">Northern ground-hornbill</name>
    <name type="synonym">Abyssinian ground-hornbill</name>
    <dbReference type="NCBI Taxonomy" id="153643"/>
    <lineage>
        <taxon>Eukaryota</taxon>
        <taxon>Metazoa</taxon>
        <taxon>Chordata</taxon>
        <taxon>Craniata</taxon>
        <taxon>Vertebrata</taxon>
        <taxon>Euteleostomi</taxon>
        <taxon>Archelosauria</taxon>
        <taxon>Archosauria</taxon>
        <taxon>Dinosauria</taxon>
        <taxon>Saurischia</taxon>
        <taxon>Theropoda</taxon>
        <taxon>Coelurosauria</taxon>
        <taxon>Aves</taxon>
        <taxon>Neognathae</taxon>
        <taxon>Neoaves</taxon>
        <taxon>Telluraves</taxon>
        <taxon>Coraciimorphae</taxon>
        <taxon>Bucerotiformes</taxon>
        <taxon>Bucorvidae</taxon>
        <taxon>Bucorvus</taxon>
    </lineage>
</organism>
<name>A0A7K4YYM4_BUCAB</name>
<feature type="non-terminal residue" evidence="2">
    <location>
        <position position="94"/>
    </location>
</feature>
<dbReference type="OrthoDB" id="8949317at2759"/>
<dbReference type="SUPFAM" id="SSF58069">
    <property type="entry name" value="Virus ectodomain"/>
    <property type="match status" value="1"/>
</dbReference>
<dbReference type="PANTHER" id="PTHR10424">
    <property type="entry name" value="VIRAL ENVELOPE PROTEIN"/>
    <property type="match status" value="1"/>
</dbReference>
<keyword evidence="3" id="KW-1185">Reference proteome</keyword>
<dbReference type="InterPro" id="IPR018154">
    <property type="entry name" value="TLV/ENV_coat_polyprotein"/>
</dbReference>
<evidence type="ECO:0000313" key="2">
    <source>
        <dbReference type="EMBL" id="NWR64179.1"/>
    </source>
</evidence>
<gene>
    <name evidence="2" type="primary">Ervv2_1</name>
    <name evidence="2" type="ORF">BUCABY_R15578</name>
</gene>
<dbReference type="Pfam" id="PF00429">
    <property type="entry name" value="TLV_coat"/>
    <property type="match status" value="1"/>
</dbReference>
<keyword evidence="1" id="KW-1015">Disulfide bond</keyword>
<accession>A0A7K4YYM4</accession>
<dbReference type="PANTHER" id="PTHR10424:SF73">
    <property type="entry name" value="ENDOGENOUS RETROVIRUS GROUP FC1 ENV POLYPROTEIN-RELATED"/>
    <property type="match status" value="1"/>
</dbReference>
<protein>
    <submittedName>
        <fullName evidence="2">ERVV2 protein</fullName>
    </submittedName>
</protein>
<sequence length="94" mass="10542">SFHSFARWFLPWLGVDTIKVTIRNISSTIEIIKNKTRDAIEALQTEITSLSKAVLQIRMALDLLVASQGRVCTIINTSCCIYVDRSGRVTTDLN</sequence>
<feature type="non-terminal residue" evidence="2">
    <location>
        <position position="1"/>
    </location>
</feature>
<dbReference type="Gene3D" id="1.10.287.210">
    <property type="match status" value="1"/>
</dbReference>